<gene>
    <name evidence="2" type="primary">ORF32451</name>
</gene>
<accession>A0A0B6YRU7</accession>
<sequence>MFLFTSRLDHGFLLKLWRLTAISLLAMQGCVAYNKTLYASIEAETRLIHDLLSDYDKRVRPAQKPSDTVHASFGIGLKALLFLNEKQEYMETVSYMLTAW</sequence>
<protein>
    <recommendedName>
        <fullName evidence="1">Neurotransmitter-gated ion-channel ligand-binding domain-containing protein</fullName>
    </recommendedName>
</protein>
<evidence type="ECO:0000259" key="1">
    <source>
        <dbReference type="Pfam" id="PF02931"/>
    </source>
</evidence>
<proteinExistence type="predicted"/>
<dbReference type="InterPro" id="IPR036734">
    <property type="entry name" value="Neur_chan_lig-bd_sf"/>
</dbReference>
<dbReference type="Pfam" id="PF02931">
    <property type="entry name" value="Neur_chan_LBD"/>
    <property type="match status" value="1"/>
</dbReference>
<dbReference type="InterPro" id="IPR006202">
    <property type="entry name" value="Neur_chan_lig-bd"/>
</dbReference>
<feature type="domain" description="Neurotransmitter-gated ion-channel ligand-binding" evidence="1">
    <location>
        <begin position="44"/>
        <end position="100"/>
    </location>
</feature>
<dbReference type="GO" id="GO:0016020">
    <property type="term" value="C:membrane"/>
    <property type="evidence" value="ECO:0007669"/>
    <property type="project" value="InterPro"/>
</dbReference>
<reference evidence="2" key="1">
    <citation type="submission" date="2014-12" db="EMBL/GenBank/DDBJ databases">
        <title>Insight into the proteome of Arion vulgaris.</title>
        <authorList>
            <person name="Aradska J."/>
            <person name="Bulat T."/>
            <person name="Smidak R."/>
            <person name="Sarate P."/>
            <person name="Gangsoo J."/>
            <person name="Sialana F."/>
            <person name="Bilban M."/>
            <person name="Lubec G."/>
        </authorList>
    </citation>
    <scope>NUCLEOTIDE SEQUENCE</scope>
    <source>
        <tissue evidence="2">Skin</tissue>
    </source>
</reference>
<dbReference type="AlphaFoldDB" id="A0A0B6YRU7"/>
<organism evidence="2">
    <name type="scientific">Arion vulgaris</name>
    <dbReference type="NCBI Taxonomy" id="1028688"/>
    <lineage>
        <taxon>Eukaryota</taxon>
        <taxon>Metazoa</taxon>
        <taxon>Spiralia</taxon>
        <taxon>Lophotrochozoa</taxon>
        <taxon>Mollusca</taxon>
        <taxon>Gastropoda</taxon>
        <taxon>Heterobranchia</taxon>
        <taxon>Euthyneura</taxon>
        <taxon>Panpulmonata</taxon>
        <taxon>Eupulmonata</taxon>
        <taxon>Stylommatophora</taxon>
        <taxon>Helicina</taxon>
        <taxon>Arionoidea</taxon>
        <taxon>Arionidae</taxon>
        <taxon>Arion</taxon>
    </lineage>
</organism>
<dbReference type="GO" id="GO:0005230">
    <property type="term" value="F:extracellular ligand-gated monoatomic ion channel activity"/>
    <property type="evidence" value="ECO:0007669"/>
    <property type="project" value="InterPro"/>
</dbReference>
<dbReference type="EMBL" id="HACG01011385">
    <property type="protein sequence ID" value="CEK58250.1"/>
    <property type="molecule type" value="Transcribed_RNA"/>
</dbReference>
<evidence type="ECO:0000313" key="2">
    <source>
        <dbReference type="EMBL" id="CEK58250.1"/>
    </source>
</evidence>
<feature type="non-terminal residue" evidence="2">
    <location>
        <position position="100"/>
    </location>
</feature>
<dbReference type="PROSITE" id="PS51257">
    <property type="entry name" value="PROKAR_LIPOPROTEIN"/>
    <property type="match status" value="1"/>
</dbReference>
<dbReference type="Gene3D" id="2.70.170.10">
    <property type="entry name" value="Neurotransmitter-gated ion-channel ligand-binding domain"/>
    <property type="match status" value="1"/>
</dbReference>
<name>A0A0B6YRU7_9EUPU</name>
<dbReference type="SUPFAM" id="SSF63712">
    <property type="entry name" value="Nicotinic receptor ligand binding domain-like"/>
    <property type="match status" value="1"/>
</dbReference>